<dbReference type="EMBL" id="JACSDZ010000015">
    <property type="protein sequence ID" value="KAF7386114.1"/>
    <property type="molecule type" value="Genomic_DNA"/>
</dbReference>
<evidence type="ECO:0000313" key="2">
    <source>
        <dbReference type="Proteomes" id="UP000617340"/>
    </source>
</evidence>
<keyword evidence="2" id="KW-1185">Reference proteome</keyword>
<organism evidence="1 2">
    <name type="scientific">Vespula germanica</name>
    <name type="common">German yellow jacket</name>
    <name type="synonym">Paravespula germanica</name>
    <dbReference type="NCBI Taxonomy" id="30212"/>
    <lineage>
        <taxon>Eukaryota</taxon>
        <taxon>Metazoa</taxon>
        <taxon>Ecdysozoa</taxon>
        <taxon>Arthropoda</taxon>
        <taxon>Hexapoda</taxon>
        <taxon>Insecta</taxon>
        <taxon>Pterygota</taxon>
        <taxon>Neoptera</taxon>
        <taxon>Endopterygota</taxon>
        <taxon>Hymenoptera</taxon>
        <taxon>Apocrita</taxon>
        <taxon>Aculeata</taxon>
        <taxon>Vespoidea</taxon>
        <taxon>Vespidae</taxon>
        <taxon>Vespinae</taxon>
        <taxon>Vespula</taxon>
    </lineage>
</organism>
<proteinExistence type="predicted"/>
<protein>
    <submittedName>
        <fullName evidence="1">Uncharacterized protein</fullName>
    </submittedName>
</protein>
<evidence type="ECO:0000313" key="1">
    <source>
        <dbReference type="EMBL" id="KAF7386114.1"/>
    </source>
</evidence>
<comment type="caution">
    <text evidence="1">The sequence shown here is derived from an EMBL/GenBank/DDBJ whole genome shotgun (WGS) entry which is preliminary data.</text>
</comment>
<sequence>MLLLFLLRGHDKFAQSYDSILLWYILFPLLHEEKRKYQRIEEIHEYSHEIHTTKCFKINRNIQFEN</sequence>
<gene>
    <name evidence="1" type="ORF">HZH68_013246</name>
</gene>
<name>A0A834JFG3_VESGE</name>
<accession>A0A834JFG3</accession>
<dbReference type="Proteomes" id="UP000617340">
    <property type="component" value="Unassembled WGS sequence"/>
</dbReference>
<reference evidence="1" key="1">
    <citation type="journal article" date="2020" name="G3 (Bethesda)">
        <title>High-Quality Assemblies for Three Invasive Social Wasps from the &lt;i&gt;Vespula&lt;/i&gt; Genus.</title>
        <authorList>
            <person name="Harrop T.W.R."/>
            <person name="Guhlin J."/>
            <person name="McLaughlin G.M."/>
            <person name="Permina E."/>
            <person name="Stockwell P."/>
            <person name="Gilligan J."/>
            <person name="Le Lec M.F."/>
            <person name="Gruber M.A.M."/>
            <person name="Quinn O."/>
            <person name="Lovegrove M."/>
            <person name="Duncan E.J."/>
            <person name="Remnant E.J."/>
            <person name="Van Eeckhoven J."/>
            <person name="Graham B."/>
            <person name="Knapp R.A."/>
            <person name="Langford K.W."/>
            <person name="Kronenberg Z."/>
            <person name="Press M.O."/>
            <person name="Eacker S.M."/>
            <person name="Wilson-Rankin E.E."/>
            <person name="Purcell J."/>
            <person name="Lester P.J."/>
            <person name="Dearden P.K."/>
        </authorList>
    </citation>
    <scope>NUCLEOTIDE SEQUENCE</scope>
    <source>
        <strain evidence="1">Linc-1</strain>
    </source>
</reference>
<dbReference type="AlphaFoldDB" id="A0A834JFG3"/>